<evidence type="ECO:0000313" key="3">
    <source>
        <dbReference type="Proteomes" id="UP000505077"/>
    </source>
</evidence>
<accession>A0A6L2R4Q0</accession>
<comment type="caution">
    <text evidence="2">The sequence shown here is derived from an EMBL/GenBank/DDBJ whole genome shotgun (WGS) entry which is preliminary data.</text>
</comment>
<name>A0A6L2R4Q0_9BACT</name>
<sequence length="325" mass="38138">MKSRSKDLLEKSIAAMVAAIEIYNKPSFAYRAEAFAILAINAWELLLKSKWLIYNNNKENSLYVREKKNNKDGLASKKATFKLSRSNNYITHAMDYLAKKLIEEKLFDIHAWKNIEILLEFRNSSIHFYNKNQYFRIRLYKIGAACVKNFAAAIQEWFNRSLSEFELHLMPLAFISMPANVEGMLLNIAERKFLDFLEDIDNNNVDPSSRYSVTVNVQVVFTRSKVKDSLKAKITNDTNALAIRLTQEQVRERHPWDYAELTKRCRDRYINFKADRKYHSIRKGMNNDESLFHINFLDPGNPKSAKKTFYSTNILLEFDKHYTKI</sequence>
<evidence type="ECO:0000259" key="1">
    <source>
        <dbReference type="Pfam" id="PF12358"/>
    </source>
</evidence>
<dbReference type="Pfam" id="PF12358">
    <property type="entry name" value="DUF3644"/>
    <property type="match status" value="1"/>
</dbReference>
<feature type="domain" description="DUF3644" evidence="1">
    <location>
        <begin position="8"/>
        <end position="203"/>
    </location>
</feature>
<protein>
    <submittedName>
        <fullName evidence="2">DUF3644 domain-containing protein</fullName>
    </submittedName>
</protein>
<organism evidence="2 3">
    <name type="scientific">Candidatus Desulfovibrio kirbyi</name>
    <dbReference type="NCBI Taxonomy" id="2696086"/>
    <lineage>
        <taxon>Bacteria</taxon>
        <taxon>Pseudomonadati</taxon>
        <taxon>Thermodesulfobacteriota</taxon>
        <taxon>Desulfovibrionia</taxon>
        <taxon>Desulfovibrionales</taxon>
        <taxon>Desulfovibrionaceae</taxon>
        <taxon>Desulfovibrio</taxon>
    </lineage>
</organism>
<proteinExistence type="predicted"/>
<dbReference type="EMBL" id="BLLL01000002">
    <property type="protein sequence ID" value="GFH62432.1"/>
    <property type="molecule type" value="Genomic_DNA"/>
</dbReference>
<dbReference type="Proteomes" id="UP000505077">
    <property type="component" value="Unassembled WGS sequence"/>
</dbReference>
<gene>
    <name evidence="2" type="ORF">ZNDK_0203</name>
</gene>
<dbReference type="AlphaFoldDB" id="A0A6L2R4Q0"/>
<dbReference type="InterPro" id="IPR022104">
    <property type="entry name" value="DUF3644"/>
</dbReference>
<evidence type="ECO:0000313" key="2">
    <source>
        <dbReference type="EMBL" id="GFH62432.1"/>
    </source>
</evidence>
<reference evidence="2 3" key="1">
    <citation type="journal article" date="2020" name="ISME J.">
        <title>Parallel Reductive Genome Evolution in Desulfovibrio Ectosymbionts Independently Acquired by Trichonympha Protists in the Termite Gut.</title>
        <authorList>
            <person name="Takeuchi M."/>
            <person name="Kuwahara H."/>
            <person name="Murakami T."/>
            <person name="Takahashi K."/>
            <person name="Kajitani R."/>
            <person name="Toyoda A."/>
            <person name="Itoh T."/>
            <person name="Ohkuma M."/>
            <person name="Hongoh Y."/>
        </authorList>
    </citation>
    <scope>NUCLEOTIDE SEQUENCE [LARGE SCALE GENOMIC DNA]</scope>
    <source>
        <strain evidence="2">ZnDsv-02</strain>
    </source>
</reference>